<evidence type="ECO:0000313" key="2">
    <source>
        <dbReference type="Proteomes" id="UP001222325"/>
    </source>
</evidence>
<proteinExistence type="predicted"/>
<comment type="caution">
    <text evidence="1">The sequence shown here is derived from an EMBL/GenBank/DDBJ whole genome shotgun (WGS) entry which is preliminary data.</text>
</comment>
<protein>
    <submittedName>
        <fullName evidence="1">Uncharacterized protein</fullName>
    </submittedName>
</protein>
<reference evidence="1" key="1">
    <citation type="submission" date="2023-03" db="EMBL/GenBank/DDBJ databases">
        <title>Massive genome expansion in bonnet fungi (Mycena s.s.) driven by repeated elements and novel gene families across ecological guilds.</title>
        <authorList>
            <consortium name="Lawrence Berkeley National Laboratory"/>
            <person name="Harder C.B."/>
            <person name="Miyauchi S."/>
            <person name="Viragh M."/>
            <person name="Kuo A."/>
            <person name="Thoen E."/>
            <person name="Andreopoulos B."/>
            <person name="Lu D."/>
            <person name="Skrede I."/>
            <person name="Drula E."/>
            <person name="Henrissat B."/>
            <person name="Morin E."/>
            <person name="Kohler A."/>
            <person name="Barry K."/>
            <person name="LaButti K."/>
            <person name="Morin E."/>
            <person name="Salamov A."/>
            <person name="Lipzen A."/>
            <person name="Mereny Z."/>
            <person name="Hegedus B."/>
            <person name="Baldrian P."/>
            <person name="Stursova M."/>
            <person name="Weitz H."/>
            <person name="Taylor A."/>
            <person name="Grigoriev I.V."/>
            <person name="Nagy L.G."/>
            <person name="Martin F."/>
            <person name="Kauserud H."/>
        </authorList>
    </citation>
    <scope>NUCLEOTIDE SEQUENCE</scope>
    <source>
        <strain evidence="1">CBHHK173m</strain>
    </source>
</reference>
<name>A0AAD6XR20_9AGAR</name>
<dbReference type="Proteomes" id="UP001222325">
    <property type="component" value="Unassembled WGS sequence"/>
</dbReference>
<evidence type="ECO:0000313" key="1">
    <source>
        <dbReference type="EMBL" id="KAJ7086400.1"/>
    </source>
</evidence>
<gene>
    <name evidence="1" type="ORF">B0H15DRAFT_801581</name>
</gene>
<organism evidence="1 2">
    <name type="scientific">Mycena belliarum</name>
    <dbReference type="NCBI Taxonomy" id="1033014"/>
    <lineage>
        <taxon>Eukaryota</taxon>
        <taxon>Fungi</taxon>
        <taxon>Dikarya</taxon>
        <taxon>Basidiomycota</taxon>
        <taxon>Agaricomycotina</taxon>
        <taxon>Agaricomycetes</taxon>
        <taxon>Agaricomycetidae</taxon>
        <taxon>Agaricales</taxon>
        <taxon>Marasmiineae</taxon>
        <taxon>Mycenaceae</taxon>
        <taxon>Mycena</taxon>
    </lineage>
</organism>
<dbReference type="AlphaFoldDB" id="A0AAD6XR20"/>
<keyword evidence="2" id="KW-1185">Reference proteome</keyword>
<accession>A0AAD6XR20</accession>
<dbReference type="EMBL" id="JARJCN010000031">
    <property type="protein sequence ID" value="KAJ7086400.1"/>
    <property type="molecule type" value="Genomic_DNA"/>
</dbReference>
<sequence>MSAPAAAARRALNFERVRTRIVVDRTRADLPDAEDDGETPDIRDWLDRDESLFQTRRLSTLNPAYLQPADYTSFSFMANPSVSFLPHTSSCLVRYFIKDKKYQLFPKGTRGFLYYHSPRHLPPMAGGIRFRVTPSSNPWSFADGADLLQEGLPWEISLHSIASATGRTVLRDQLLHEGLVSRAELDHARALVPQKKRFDARLAVYRLRQPFPVAFDRGLYLWAVGPTHALPWTYAQMFADNRRAYRPLVRPYTGSAVAQFELSPLPEHAGTATVVMRILRLLAAPACVLPGYDGYLPPPAEGALVARRMGHARGARLQPWACDVGAPSESESAAAAALRLLVENTRGLAV</sequence>